<proteinExistence type="predicted"/>
<dbReference type="Proteomes" id="UP000041254">
    <property type="component" value="Unassembled WGS sequence"/>
</dbReference>
<sequence length="238" mass="27193">MRLYRGRSTWPDWMFAPSQLSNAQLYRLSQYLKEDGEILDESAFSAAVERMANHVRLHKIIRAFNRGGPYYAKLMDTLPKSPTYETMFNFAEINKPKHHRAPSTETGEESPETKSTMRACLQWWSGAKRYKWGTAISAESVSRVSQYLGEDGEILDESAFSAAVERMANHVRLHKIIRAFNRGGPYYANIMTACLRRSSTADRFQWGKYRFACFPFVCWRGDSTSPRAASPPHATPSS</sequence>
<evidence type="ECO:0000313" key="1">
    <source>
        <dbReference type="EMBL" id="CEM20914.1"/>
    </source>
</evidence>
<keyword evidence="2" id="KW-1185">Reference proteome</keyword>
<organism evidence="1 2">
    <name type="scientific">Vitrella brassicaformis (strain CCMP3155)</name>
    <dbReference type="NCBI Taxonomy" id="1169540"/>
    <lineage>
        <taxon>Eukaryota</taxon>
        <taxon>Sar</taxon>
        <taxon>Alveolata</taxon>
        <taxon>Colpodellida</taxon>
        <taxon>Vitrellaceae</taxon>
        <taxon>Vitrella</taxon>
    </lineage>
</organism>
<accession>A0A0G4FZ73</accession>
<dbReference type="InParanoid" id="A0A0G4FZ73"/>
<evidence type="ECO:0000313" key="2">
    <source>
        <dbReference type="Proteomes" id="UP000041254"/>
    </source>
</evidence>
<dbReference type="AlphaFoldDB" id="A0A0G4FZ73"/>
<reference evidence="1 2" key="1">
    <citation type="submission" date="2014-11" db="EMBL/GenBank/DDBJ databases">
        <authorList>
            <person name="Zhu J."/>
            <person name="Qi W."/>
            <person name="Song R."/>
        </authorList>
    </citation>
    <scope>NUCLEOTIDE SEQUENCE [LARGE SCALE GENOMIC DNA]</scope>
</reference>
<name>A0A0G4FZ73_VITBC</name>
<dbReference type="EMBL" id="CDMY01000531">
    <property type="protein sequence ID" value="CEM20914.1"/>
    <property type="molecule type" value="Genomic_DNA"/>
</dbReference>
<dbReference type="VEuPathDB" id="CryptoDB:Vbra_16561"/>
<gene>
    <name evidence="1" type="ORF">Vbra_16561</name>
</gene>
<protein>
    <submittedName>
        <fullName evidence="1">Uncharacterized protein</fullName>
    </submittedName>
</protein>